<protein>
    <recommendedName>
        <fullName evidence="8">L,D-TPase catalytic domain-containing protein</fullName>
    </recommendedName>
</protein>
<evidence type="ECO:0000313" key="10">
    <source>
        <dbReference type="Proteomes" id="UP000077098"/>
    </source>
</evidence>
<dbReference type="GO" id="GO:0009252">
    <property type="term" value="P:peptidoglycan biosynthetic process"/>
    <property type="evidence" value="ECO:0007669"/>
    <property type="project" value="UniProtKB-UniPathway"/>
</dbReference>
<proteinExistence type="inferred from homology"/>
<evidence type="ECO:0000256" key="6">
    <source>
        <dbReference type="ARBA" id="ARBA00023316"/>
    </source>
</evidence>
<dbReference type="EMBL" id="LXPS01000033">
    <property type="protein sequence ID" value="OAE41951.1"/>
    <property type="molecule type" value="Genomic_DNA"/>
</dbReference>
<evidence type="ECO:0000256" key="7">
    <source>
        <dbReference type="PROSITE-ProRule" id="PRU01373"/>
    </source>
</evidence>
<dbReference type="PROSITE" id="PS52029">
    <property type="entry name" value="LD_TPASE"/>
    <property type="match status" value="1"/>
</dbReference>
<dbReference type="GO" id="GO:0004180">
    <property type="term" value="F:carboxypeptidase activity"/>
    <property type="evidence" value="ECO:0007669"/>
    <property type="project" value="UniProtKB-ARBA"/>
</dbReference>
<dbReference type="InterPro" id="IPR038063">
    <property type="entry name" value="Transpep_catalytic_dom"/>
</dbReference>
<dbReference type="CDD" id="cd16913">
    <property type="entry name" value="YkuD_like"/>
    <property type="match status" value="1"/>
</dbReference>
<evidence type="ECO:0000256" key="4">
    <source>
        <dbReference type="ARBA" id="ARBA00022960"/>
    </source>
</evidence>
<keyword evidence="6 7" id="KW-0961">Cell wall biogenesis/degradation</keyword>
<dbReference type="SUPFAM" id="SSF141523">
    <property type="entry name" value="L,D-transpeptidase catalytic domain-like"/>
    <property type="match status" value="1"/>
</dbReference>
<comment type="similarity">
    <text evidence="2">Belongs to the YkuD family.</text>
</comment>
<feature type="active site" description="Proton donor/acceptor" evidence="7">
    <location>
        <position position="163"/>
    </location>
</feature>
<comment type="caution">
    <text evidence="9">The sequence shown here is derived from an EMBL/GenBank/DDBJ whole genome shotgun (WGS) entry which is preliminary data.</text>
</comment>
<dbReference type="GO" id="GO:0008360">
    <property type="term" value="P:regulation of cell shape"/>
    <property type="evidence" value="ECO:0007669"/>
    <property type="project" value="UniProtKB-UniRule"/>
</dbReference>
<evidence type="ECO:0000313" key="9">
    <source>
        <dbReference type="EMBL" id="OAE41951.1"/>
    </source>
</evidence>
<sequence>MSIQTLLTFAAAGLRQKVRAGARMAAVVAIGGSLAACTSMGLDSVKKDPPKLSSKMMAQMSAKSMRPESPVLVRIFKQESELEVWKVDKTGNYALLKTYPMCRWSGKLGPKTKTGDRQAPEGFYHVSAGMLNPNSQYYVSFNLGYPNRLEAALGYTGEALMVHGACSSSGCYAMTDSQVGEIYAIVARALQGGQDRFQVQAYPFRMTARNMVAHRDDPNMSFWKTLKEGYDYFEVTRRQPKVSVCGRRYVFNSEFAGGEPADPLAACPPVVNQPEPEVASKLALEQQKLAAAMSEGTSAPLSAYVDGGMHPSFRAILKSNGAKAMASQVSGTKYPISRPEAALADPFASVR</sequence>
<dbReference type="PANTHER" id="PTHR36699:SF1">
    <property type="entry name" value="L,D-TRANSPEPTIDASE YAFK-RELATED"/>
    <property type="match status" value="1"/>
</dbReference>
<feature type="active site" description="Nucleophile" evidence="7">
    <location>
        <position position="171"/>
    </location>
</feature>
<dbReference type="Pfam" id="PF03734">
    <property type="entry name" value="YkuD"/>
    <property type="match status" value="1"/>
</dbReference>
<dbReference type="Proteomes" id="UP000077098">
    <property type="component" value="Unassembled WGS sequence"/>
</dbReference>
<evidence type="ECO:0000259" key="8">
    <source>
        <dbReference type="PROSITE" id="PS52029"/>
    </source>
</evidence>
<reference evidence="9 10" key="1">
    <citation type="submission" date="2016-05" db="EMBL/GenBank/DDBJ databases">
        <authorList>
            <person name="Lavstsen T."/>
            <person name="Jespersen J.S."/>
        </authorList>
    </citation>
    <scope>NUCLEOTIDE SEQUENCE [LARGE SCALE GENOMIC DNA]</scope>
    <source>
        <strain evidence="9 10">KCJ1736</strain>
    </source>
</reference>
<comment type="pathway">
    <text evidence="1 7">Cell wall biogenesis; peptidoglycan biosynthesis.</text>
</comment>
<accession>A0A176X5W0</accession>
<gene>
    <name evidence="9" type="ORF">A7J57_02570</name>
</gene>
<dbReference type="GO" id="GO:0071555">
    <property type="term" value="P:cell wall organization"/>
    <property type="evidence" value="ECO:0007669"/>
    <property type="project" value="UniProtKB-UniRule"/>
</dbReference>
<evidence type="ECO:0000256" key="3">
    <source>
        <dbReference type="ARBA" id="ARBA00022679"/>
    </source>
</evidence>
<evidence type="ECO:0000256" key="5">
    <source>
        <dbReference type="ARBA" id="ARBA00022984"/>
    </source>
</evidence>
<keyword evidence="5 7" id="KW-0573">Peptidoglycan synthesis</keyword>
<evidence type="ECO:0000256" key="1">
    <source>
        <dbReference type="ARBA" id="ARBA00004752"/>
    </source>
</evidence>
<dbReference type="InterPro" id="IPR005490">
    <property type="entry name" value="LD_TPept_cat_dom"/>
</dbReference>
<dbReference type="AlphaFoldDB" id="A0A176X5W0"/>
<dbReference type="PANTHER" id="PTHR36699">
    <property type="entry name" value="LD-TRANSPEPTIDASE"/>
    <property type="match status" value="1"/>
</dbReference>
<name>A0A176X5W0_AGRTU</name>
<dbReference type="UniPathway" id="UPA00219"/>
<organism evidence="9 10">
    <name type="scientific">Agrobacterium tumefaciens</name>
    <dbReference type="NCBI Taxonomy" id="358"/>
    <lineage>
        <taxon>Bacteria</taxon>
        <taxon>Pseudomonadati</taxon>
        <taxon>Pseudomonadota</taxon>
        <taxon>Alphaproteobacteria</taxon>
        <taxon>Hyphomicrobiales</taxon>
        <taxon>Rhizobiaceae</taxon>
        <taxon>Rhizobium/Agrobacterium group</taxon>
        <taxon>Agrobacterium</taxon>
        <taxon>Agrobacterium tumefaciens complex</taxon>
    </lineage>
</organism>
<keyword evidence="4 7" id="KW-0133">Cell shape</keyword>
<feature type="domain" description="L,D-TPase catalytic" evidence="8">
    <location>
        <begin position="71"/>
        <end position="202"/>
    </location>
</feature>
<keyword evidence="3" id="KW-0808">Transferase</keyword>
<evidence type="ECO:0000256" key="2">
    <source>
        <dbReference type="ARBA" id="ARBA00005992"/>
    </source>
</evidence>
<dbReference type="GO" id="GO:0016740">
    <property type="term" value="F:transferase activity"/>
    <property type="evidence" value="ECO:0007669"/>
    <property type="project" value="UniProtKB-KW"/>
</dbReference>